<dbReference type="GO" id="GO:0008081">
    <property type="term" value="F:phosphoric diester hydrolase activity"/>
    <property type="evidence" value="ECO:0007669"/>
    <property type="project" value="UniProtKB-ARBA"/>
</dbReference>
<keyword evidence="1" id="KW-0472">Membrane</keyword>
<dbReference type="PROSITE" id="PS51832">
    <property type="entry name" value="HD_GYP"/>
    <property type="match status" value="1"/>
</dbReference>
<dbReference type="InterPro" id="IPR003607">
    <property type="entry name" value="HD/PDEase_dom"/>
</dbReference>
<dbReference type="Pfam" id="PF00497">
    <property type="entry name" value="SBP_bac_3"/>
    <property type="match status" value="1"/>
</dbReference>
<evidence type="ECO:0000256" key="1">
    <source>
        <dbReference type="SAM" id="Phobius"/>
    </source>
</evidence>
<accession>A0A095TQX6</accession>
<dbReference type="SMART" id="SM00062">
    <property type="entry name" value="PBPb"/>
    <property type="match status" value="1"/>
</dbReference>
<dbReference type="PANTHER" id="PTHR45228:SF5">
    <property type="entry name" value="CYCLIC DI-GMP PHOSPHODIESTERASE VC_1348-RELATED"/>
    <property type="match status" value="1"/>
</dbReference>
<dbReference type="InterPro" id="IPR037522">
    <property type="entry name" value="HD_GYP_dom"/>
</dbReference>
<dbReference type="Gene3D" id="6.10.340.10">
    <property type="match status" value="1"/>
</dbReference>
<feature type="transmembrane region" description="Helical" evidence="1">
    <location>
        <begin position="12"/>
        <end position="36"/>
    </location>
</feature>
<dbReference type="InterPro" id="IPR029151">
    <property type="entry name" value="Sensor-like_sf"/>
</dbReference>
<sequence length="1048" mass="118213">MAGKQWRYSIRIGVVAIFVIATALTASIAIGLQYYFSYQQSLTATKALYRQTAEQTADYLESRDRNARNIALSLARYPRLANPDGQVPASTLSLFAQTLALNPGLYAIYMGFDNGRFYELINLDAHPQVRSRLDASPTERWLLAIRNHDTNVLQHIYLDHQLRILRQTRQTSSYDPRTRPWYQNAQQGDVFQTAPYVFDSLNAPGRTYSLRLDKTSAVLGLDITLDAVTDHLMKLPVAKGTELYLHDRQGRVIASNAPTLKSNLPDLPPLSLSEAEKALVKALSPLRVSNEMDWAPVDFAIGGEPNGYAIDVLTLISQMTGLELQYVNGHTWPVLVSLYQEGNIDILQPILRNENNASLGLFSQPFLNLPFAIASDSNQPGYSHLSQLSGKRLGLGQEWSIIPVIETHFPDIQLHQYPGTLDALRAVQRGEIDAAIDNAAILRFIQRQYFLEGLTIKEGQDNGLPSEMGELFLLVHPDQQRLQALLNKALAAIPSEAHAQLSKKWLEDHQAFSRFSGTVPYPALLQTDNELRNVSLPSHSLKEFQENNSHYYLFSRPFETGTNLTFSAVAPAWLITGPARENALWAAGITALCIVILLPLAGLFAAPIVNPIKRLEAETHKVKNRDYTQVKRIPSRIIETEKLSTSLYVMAQSIRQHEKNQEALMESFIELIAQAIDEKSAYTGAHCARVPELGMMLAEAASQSDAKPFQDFSLDDERKRREFRIAAWLHDCGKITTPEHIVDKGAKLEANYNRIHEIRTRFEILWRDADIEYLKATLAHPEQQAKYDQRWQARHQELQQQFRIVAEANVGAEFLSEETKAVLKEIGAQTWLRHFDDRLGLSPLDSRRLGPGRNDLPVIEALLADKPEHLIPHEHPPHYPEHLGITLTPPHYQANLGELYNLLIERGTLTDEDRFKINEHIINTIRMLDKLPFPEELAKVPQYASTHHERIDGNGYPRGLKGEQLELPDRILAVADVFEALTASDRPYKEAKTVSVALRIMNHMVADGHLDADVFRLMLQSGIVEEYARQHLSADQLDLRGFSEYLPG</sequence>
<dbReference type="Pfam" id="PF01966">
    <property type="entry name" value="HD"/>
    <property type="match status" value="1"/>
</dbReference>
<evidence type="ECO:0000259" key="2">
    <source>
        <dbReference type="PROSITE" id="PS51832"/>
    </source>
</evidence>
<dbReference type="CDD" id="cd01007">
    <property type="entry name" value="PBP2_BvgS_HisK_like"/>
    <property type="match status" value="1"/>
</dbReference>
<gene>
    <name evidence="3" type="ORF">Y5S_02154</name>
</gene>
<name>A0A095TQX6_9GAMM</name>
<dbReference type="InterPro" id="IPR052020">
    <property type="entry name" value="Cyclic_di-GMP/3'3'-cGAMP_PDE"/>
</dbReference>
<dbReference type="RefSeq" id="WP_035232920.1">
    <property type="nucleotide sequence ID" value="NZ_ARXV01000007.1"/>
</dbReference>
<dbReference type="PATRIC" id="fig|1177154.3.peg.2194"/>
<feature type="transmembrane region" description="Helical" evidence="1">
    <location>
        <begin position="584"/>
        <end position="606"/>
    </location>
</feature>
<dbReference type="PANTHER" id="PTHR45228">
    <property type="entry name" value="CYCLIC DI-GMP PHOSPHODIESTERASE TM_0186-RELATED"/>
    <property type="match status" value="1"/>
</dbReference>
<dbReference type="Gene3D" id="3.30.450.20">
    <property type="entry name" value="PAS domain"/>
    <property type="match status" value="2"/>
</dbReference>
<dbReference type="InterPro" id="IPR006674">
    <property type="entry name" value="HD_domain"/>
</dbReference>
<dbReference type="EMBL" id="ARXV01000007">
    <property type="protein sequence ID" value="KGD64788.1"/>
    <property type="molecule type" value="Genomic_DNA"/>
</dbReference>
<proteinExistence type="predicted"/>
<dbReference type="Proteomes" id="UP000029444">
    <property type="component" value="Unassembled WGS sequence"/>
</dbReference>
<evidence type="ECO:0000313" key="4">
    <source>
        <dbReference type="Proteomes" id="UP000029444"/>
    </source>
</evidence>
<feature type="domain" description="HD-GYP" evidence="2">
    <location>
        <begin position="827"/>
        <end position="1033"/>
    </location>
</feature>
<dbReference type="SUPFAM" id="SSF103190">
    <property type="entry name" value="Sensory domain-like"/>
    <property type="match status" value="1"/>
</dbReference>
<dbReference type="SUPFAM" id="SSF53850">
    <property type="entry name" value="Periplasmic binding protein-like II"/>
    <property type="match status" value="1"/>
</dbReference>
<dbReference type="AlphaFoldDB" id="A0A095TQX6"/>
<keyword evidence="4" id="KW-1185">Reference proteome</keyword>
<dbReference type="InterPro" id="IPR001638">
    <property type="entry name" value="Solute-binding_3/MltF_N"/>
</dbReference>
<dbReference type="Gene3D" id="3.40.190.10">
    <property type="entry name" value="Periplasmic binding protein-like II"/>
    <property type="match status" value="2"/>
</dbReference>
<organism evidence="3 4">
    <name type="scientific">Alcanivorax nanhaiticus</name>
    <dbReference type="NCBI Taxonomy" id="1177154"/>
    <lineage>
        <taxon>Bacteria</taxon>
        <taxon>Pseudomonadati</taxon>
        <taxon>Pseudomonadota</taxon>
        <taxon>Gammaproteobacteria</taxon>
        <taxon>Oceanospirillales</taxon>
        <taxon>Alcanivoracaceae</taxon>
        <taxon>Alcanivorax</taxon>
    </lineage>
</organism>
<dbReference type="eggNOG" id="COG0834">
    <property type="taxonomic scope" value="Bacteria"/>
</dbReference>
<dbReference type="STRING" id="1177154.Y5S_02154"/>
<reference evidence="3 4" key="1">
    <citation type="submission" date="2012-09" db="EMBL/GenBank/DDBJ databases">
        <title>Genome Sequence of alkane-degrading Bacterium Alcanivorax sp. 19-m-6.</title>
        <authorList>
            <person name="Lai Q."/>
            <person name="Shao Z."/>
        </authorList>
    </citation>
    <scope>NUCLEOTIDE SEQUENCE [LARGE SCALE GENOMIC DNA]</scope>
    <source>
        <strain evidence="3 4">19-m-6</strain>
    </source>
</reference>
<evidence type="ECO:0000313" key="3">
    <source>
        <dbReference type="EMBL" id="KGD64788.1"/>
    </source>
</evidence>
<protein>
    <recommendedName>
        <fullName evidence="2">HD-GYP domain-containing protein</fullName>
    </recommendedName>
</protein>
<dbReference type="CDD" id="cd00077">
    <property type="entry name" value="HDc"/>
    <property type="match status" value="2"/>
</dbReference>
<dbReference type="OrthoDB" id="9764808at2"/>
<dbReference type="SUPFAM" id="SSF109604">
    <property type="entry name" value="HD-domain/PDEase-like"/>
    <property type="match status" value="2"/>
</dbReference>
<keyword evidence="1" id="KW-0812">Transmembrane</keyword>
<dbReference type="SMART" id="SM00471">
    <property type="entry name" value="HDc"/>
    <property type="match status" value="1"/>
</dbReference>
<dbReference type="Pfam" id="PF13487">
    <property type="entry name" value="HD_5"/>
    <property type="match status" value="1"/>
</dbReference>
<comment type="caution">
    <text evidence="3">The sequence shown here is derived from an EMBL/GenBank/DDBJ whole genome shotgun (WGS) entry which is preliminary data.</text>
</comment>
<keyword evidence="1" id="KW-1133">Transmembrane helix</keyword>
<dbReference type="Gene3D" id="1.10.3210.10">
    <property type="entry name" value="Hypothetical protein af1432"/>
    <property type="match status" value="2"/>
</dbReference>
<dbReference type="eggNOG" id="COG2206">
    <property type="taxonomic scope" value="Bacteria"/>
</dbReference>